<gene>
    <name evidence="8" type="ORF">CRI94_01365</name>
</gene>
<feature type="domain" description="AAA+ ATPase" evidence="7">
    <location>
        <begin position="125"/>
        <end position="282"/>
    </location>
</feature>
<evidence type="ECO:0000256" key="1">
    <source>
        <dbReference type="ARBA" id="ARBA00004496"/>
    </source>
</evidence>
<reference evidence="8 9" key="1">
    <citation type="submission" date="2017-10" db="EMBL/GenBank/DDBJ databases">
        <title>Draft genome of Longibacter Salinarum.</title>
        <authorList>
            <person name="Goh K.M."/>
            <person name="Shamsir M.S."/>
            <person name="Lim S.W."/>
        </authorList>
    </citation>
    <scope>NUCLEOTIDE SEQUENCE [LARGE SCALE GENOMIC DNA]</scope>
    <source>
        <strain evidence="8 9">KCTC 52045</strain>
    </source>
</reference>
<comment type="caution">
    <text evidence="8">The sequence shown here is derived from an EMBL/GenBank/DDBJ whole genome shotgun (WGS) entry which is preliminary data.</text>
</comment>
<comment type="similarity">
    <text evidence="2">Belongs to the PhoH family.</text>
</comment>
<dbReference type="InterPro" id="IPR003593">
    <property type="entry name" value="AAA+_ATPase"/>
</dbReference>
<keyword evidence="5" id="KW-0067">ATP-binding</keyword>
<dbReference type="SUPFAM" id="SSF52540">
    <property type="entry name" value="P-loop containing nucleoside triphosphate hydrolases"/>
    <property type="match status" value="1"/>
</dbReference>
<protein>
    <recommendedName>
        <fullName evidence="6">PhoH-like protein</fullName>
    </recommendedName>
</protein>
<sequence length="316" mass="35328">MPEKRLSIEGIDPLLLFGFNDVYLRKVESAYPDTQITARGTDILVRGEEDAVEEVEQIFDELVVLIDRNGDLTEDDVSTVLTLYATDDGSRADIATDDVILYTPDGDPVKPRTPNQSRLVKSSRKNDVVFAIGPAGTGKTYVAVALAVAAMREHEVKRIVLSRPAVEAGEQLGFLPGDFHEKVDPYLRPLYDALGDMMPRDKLAEFIEHQRVEIVPLAYMRGRTLKSAFVILDEAQNATTSQMKMFLTRLGPNSRAIITGDITQTDLRSRSSSGLIQVQNILKGIRGIDFIYLEREDVVRHRLVREIIAAYEQHDA</sequence>
<name>A0A2A8D258_9BACT</name>
<dbReference type="InterPro" id="IPR051451">
    <property type="entry name" value="PhoH2-like"/>
</dbReference>
<dbReference type="Gene3D" id="3.40.50.300">
    <property type="entry name" value="P-loop containing nucleotide triphosphate hydrolases"/>
    <property type="match status" value="1"/>
</dbReference>
<dbReference type="Proteomes" id="UP000220102">
    <property type="component" value="Unassembled WGS sequence"/>
</dbReference>
<proteinExistence type="inferred from homology"/>
<evidence type="ECO:0000256" key="6">
    <source>
        <dbReference type="ARBA" id="ARBA00039970"/>
    </source>
</evidence>
<dbReference type="GO" id="GO:0005524">
    <property type="term" value="F:ATP binding"/>
    <property type="evidence" value="ECO:0007669"/>
    <property type="project" value="UniProtKB-KW"/>
</dbReference>
<evidence type="ECO:0000256" key="2">
    <source>
        <dbReference type="ARBA" id="ARBA00010393"/>
    </source>
</evidence>
<dbReference type="GO" id="GO:0005829">
    <property type="term" value="C:cytosol"/>
    <property type="evidence" value="ECO:0007669"/>
    <property type="project" value="TreeGrafter"/>
</dbReference>
<keyword evidence="9" id="KW-1185">Reference proteome</keyword>
<dbReference type="Pfam" id="PF02562">
    <property type="entry name" value="PhoH"/>
    <property type="match status" value="1"/>
</dbReference>
<dbReference type="AlphaFoldDB" id="A0A2A8D258"/>
<dbReference type="InterPro" id="IPR027417">
    <property type="entry name" value="P-loop_NTPase"/>
</dbReference>
<evidence type="ECO:0000256" key="4">
    <source>
        <dbReference type="ARBA" id="ARBA00022741"/>
    </source>
</evidence>
<dbReference type="RefSeq" id="WP_098073869.1">
    <property type="nucleotide sequence ID" value="NZ_PDEQ01000001.1"/>
</dbReference>
<evidence type="ECO:0000313" key="8">
    <source>
        <dbReference type="EMBL" id="PEN14970.1"/>
    </source>
</evidence>
<dbReference type="SMART" id="SM00382">
    <property type="entry name" value="AAA"/>
    <property type="match status" value="1"/>
</dbReference>
<dbReference type="PANTHER" id="PTHR30473">
    <property type="entry name" value="PROTEIN PHOH"/>
    <property type="match status" value="1"/>
</dbReference>
<keyword evidence="4" id="KW-0547">Nucleotide-binding</keyword>
<keyword evidence="3" id="KW-0963">Cytoplasm</keyword>
<evidence type="ECO:0000313" key="9">
    <source>
        <dbReference type="Proteomes" id="UP000220102"/>
    </source>
</evidence>
<comment type="subcellular location">
    <subcellularLocation>
        <location evidence="1">Cytoplasm</location>
    </subcellularLocation>
</comment>
<dbReference type="EMBL" id="PDEQ01000001">
    <property type="protein sequence ID" value="PEN14970.1"/>
    <property type="molecule type" value="Genomic_DNA"/>
</dbReference>
<dbReference type="FunFam" id="3.40.50.300:FF:000013">
    <property type="entry name" value="PhoH family ATPase"/>
    <property type="match status" value="1"/>
</dbReference>
<evidence type="ECO:0000259" key="7">
    <source>
        <dbReference type="SMART" id="SM00382"/>
    </source>
</evidence>
<evidence type="ECO:0000256" key="5">
    <source>
        <dbReference type="ARBA" id="ARBA00022840"/>
    </source>
</evidence>
<organism evidence="8 9">
    <name type="scientific">Longibacter salinarum</name>
    <dbReference type="NCBI Taxonomy" id="1850348"/>
    <lineage>
        <taxon>Bacteria</taxon>
        <taxon>Pseudomonadati</taxon>
        <taxon>Rhodothermota</taxon>
        <taxon>Rhodothermia</taxon>
        <taxon>Rhodothermales</taxon>
        <taxon>Salisaetaceae</taxon>
        <taxon>Longibacter</taxon>
    </lineage>
</organism>
<dbReference type="OrthoDB" id="9773137at2"/>
<dbReference type="PANTHER" id="PTHR30473:SF1">
    <property type="entry name" value="PHOH-LIKE PROTEIN"/>
    <property type="match status" value="1"/>
</dbReference>
<evidence type="ECO:0000256" key="3">
    <source>
        <dbReference type="ARBA" id="ARBA00022490"/>
    </source>
</evidence>
<accession>A0A2A8D258</accession>
<dbReference type="InterPro" id="IPR003714">
    <property type="entry name" value="PhoH"/>
</dbReference>